<proteinExistence type="predicted"/>
<keyword evidence="3" id="KW-1185">Reference proteome</keyword>
<gene>
    <name evidence="2" type="ORF">Cpa01nite_29900</name>
</gene>
<dbReference type="InterPro" id="IPR000182">
    <property type="entry name" value="GNAT_dom"/>
</dbReference>
<dbReference type="GO" id="GO:1990189">
    <property type="term" value="F:protein N-terminal-serine acetyltransferase activity"/>
    <property type="evidence" value="ECO:0007669"/>
    <property type="project" value="TreeGrafter"/>
</dbReference>
<reference evidence="2" key="1">
    <citation type="submission" date="2021-01" db="EMBL/GenBank/DDBJ databases">
        <title>Whole genome shotgun sequence of Cellulomonas pakistanensis NBRC 110800.</title>
        <authorList>
            <person name="Komaki H."/>
            <person name="Tamura T."/>
        </authorList>
    </citation>
    <scope>NUCLEOTIDE SEQUENCE</scope>
    <source>
        <strain evidence="2">NBRC 110800</strain>
    </source>
</reference>
<sequence>MRFPATGVTGAWQGGPMRTFELTDGVVLLRAPGAADVDRIAALCQDPAIQEWTTVPSPYARADAESYVTGMVADGWANGTQLNWAVRDAAGGTLVGMVGLGMEGAGSAELGYWLAPEARGRGVMARAVDLVLDAAFGRLELARVFWRAFVGNGPSRAVAERAGFRVEGELRLGGVQRGVRRDEWVGSLLATDDRPRRVGERPAAGAAAREG</sequence>
<dbReference type="GO" id="GO:0005737">
    <property type="term" value="C:cytoplasm"/>
    <property type="evidence" value="ECO:0007669"/>
    <property type="project" value="TreeGrafter"/>
</dbReference>
<evidence type="ECO:0000313" key="3">
    <source>
        <dbReference type="Proteomes" id="UP000642125"/>
    </source>
</evidence>
<dbReference type="SUPFAM" id="SSF55729">
    <property type="entry name" value="Acyl-CoA N-acyltransferases (Nat)"/>
    <property type="match status" value="1"/>
</dbReference>
<dbReference type="PANTHER" id="PTHR43441:SF10">
    <property type="entry name" value="ACETYLTRANSFERASE"/>
    <property type="match status" value="1"/>
</dbReference>
<evidence type="ECO:0000313" key="2">
    <source>
        <dbReference type="EMBL" id="GIG37609.1"/>
    </source>
</evidence>
<comment type="caution">
    <text evidence="2">The sequence shown here is derived from an EMBL/GenBank/DDBJ whole genome shotgun (WGS) entry which is preliminary data.</text>
</comment>
<dbReference type="PROSITE" id="PS51186">
    <property type="entry name" value="GNAT"/>
    <property type="match status" value="1"/>
</dbReference>
<accession>A0A919PEV5</accession>
<dbReference type="AlphaFoldDB" id="A0A919PEV5"/>
<feature type="domain" description="N-acetyltransferase" evidence="1">
    <location>
        <begin position="27"/>
        <end position="191"/>
    </location>
</feature>
<dbReference type="Pfam" id="PF13302">
    <property type="entry name" value="Acetyltransf_3"/>
    <property type="match status" value="1"/>
</dbReference>
<dbReference type="InterPro" id="IPR051908">
    <property type="entry name" value="Ribosomal_N-acetyltransferase"/>
</dbReference>
<dbReference type="PANTHER" id="PTHR43441">
    <property type="entry name" value="RIBOSOMAL-PROTEIN-SERINE ACETYLTRANSFERASE"/>
    <property type="match status" value="1"/>
</dbReference>
<dbReference type="Gene3D" id="3.40.630.30">
    <property type="match status" value="1"/>
</dbReference>
<protein>
    <submittedName>
        <fullName evidence="2">Acetyltransferase</fullName>
    </submittedName>
</protein>
<evidence type="ECO:0000259" key="1">
    <source>
        <dbReference type="PROSITE" id="PS51186"/>
    </source>
</evidence>
<dbReference type="GO" id="GO:0008999">
    <property type="term" value="F:protein-N-terminal-alanine acetyltransferase activity"/>
    <property type="evidence" value="ECO:0007669"/>
    <property type="project" value="TreeGrafter"/>
</dbReference>
<dbReference type="InterPro" id="IPR016181">
    <property type="entry name" value="Acyl_CoA_acyltransferase"/>
</dbReference>
<dbReference type="Proteomes" id="UP000642125">
    <property type="component" value="Unassembled WGS sequence"/>
</dbReference>
<name>A0A919PEV5_9CELL</name>
<dbReference type="EMBL" id="BONO01000025">
    <property type="protein sequence ID" value="GIG37609.1"/>
    <property type="molecule type" value="Genomic_DNA"/>
</dbReference>
<organism evidence="2 3">
    <name type="scientific">Cellulomonas pakistanensis</name>
    <dbReference type="NCBI Taxonomy" id="992287"/>
    <lineage>
        <taxon>Bacteria</taxon>
        <taxon>Bacillati</taxon>
        <taxon>Actinomycetota</taxon>
        <taxon>Actinomycetes</taxon>
        <taxon>Micrococcales</taxon>
        <taxon>Cellulomonadaceae</taxon>
        <taxon>Cellulomonas</taxon>
    </lineage>
</organism>